<organism evidence="2 3">
    <name type="scientific">Allacma fusca</name>
    <dbReference type="NCBI Taxonomy" id="39272"/>
    <lineage>
        <taxon>Eukaryota</taxon>
        <taxon>Metazoa</taxon>
        <taxon>Ecdysozoa</taxon>
        <taxon>Arthropoda</taxon>
        <taxon>Hexapoda</taxon>
        <taxon>Collembola</taxon>
        <taxon>Symphypleona</taxon>
        <taxon>Sminthuridae</taxon>
        <taxon>Allacma</taxon>
    </lineage>
</organism>
<reference evidence="2" key="1">
    <citation type="submission" date="2021-06" db="EMBL/GenBank/DDBJ databases">
        <authorList>
            <person name="Hodson N. C."/>
            <person name="Mongue J. A."/>
            <person name="Jaron S. K."/>
        </authorList>
    </citation>
    <scope>NUCLEOTIDE SEQUENCE</scope>
</reference>
<feature type="region of interest" description="Disordered" evidence="1">
    <location>
        <begin position="134"/>
        <end position="158"/>
    </location>
</feature>
<keyword evidence="3" id="KW-1185">Reference proteome</keyword>
<dbReference type="EMBL" id="CAJVCH010569962">
    <property type="protein sequence ID" value="CAG7833635.1"/>
    <property type="molecule type" value="Genomic_DNA"/>
</dbReference>
<feature type="compositionally biased region" description="Polar residues" evidence="1">
    <location>
        <begin position="91"/>
        <end position="103"/>
    </location>
</feature>
<dbReference type="AlphaFoldDB" id="A0A8J2LGB1"/>
<proteinExistence type="predicted"/>
<name>A0A8J2LGB1_9HEXA</name>
<accession>A0A8J2LGB1</accession>
<feature type="compositionally biased region" description="Basic and acidic residues" evidence="1">
    <location>
        <begin position="1"/>
        <end position="13"/>
    </location>
</feature>
<evidence type="ECO:0000256" key="1">
    <source>
        <dbReference type="SAM" id="MobiDB-lite"/>
    </source>
</evidence>
<evidence type="ECO:0000313" key="2">
    <source>
        <dbReference type="EMBL" id="CAG7833635.1"/>
    </source>
</evidence>
<protein>
    <submittedName>
        <fullName evidence="2">Uncharacterized protein</fullName>
    </submittedName>
</protein>
<feature type="compositionally biased region" description="Basic and acidic residues" evidence="1">
    <location>
        <begin position="40"/>
        <end position="49"/>
    </location>
</feature>
<evidence type="ECO:0000313" key="3">
    <source>
        <dbReference type="Proteomes" id="UP000708208"/>
    </source>
</evidence>
<feature type="region of interest" description="Disordered" evidence="1">
    <location>
        <begin position="1"/>
        <end position="103"/>
    </location>
</feature>
<feature type="compositionally biased region" description="Polar residues" evidence="1">
    <location>
        <begin position="50"/>
        <end position="62"/>
    </location>
</feature>
<comment type="caution">
    <text evidence="2">The sequence shown here is derived from an EMBL/GenBank/DDBJ whole genome shotgun (WGS) entry which is preliminary data.</text>
</comment>
<dbReference type="Proteomes" id="UP000708208">
    <property type="component" value="Unassembled WGS sequence"/>
</dbReference>
<gene>
    <name evidence="2" type="ORF">AFUS01_LOCUS43237</name>
</gene>
<feature type="compositionally biased region" description="Basic and acidic residues" evidence="1">
    <location>
        <begin position="76"/>
        <end position="90"/>
    </location>
</feature>
<sequence length="158" mass="17144">MAEKSPESYKKFINDQLNGDGTKDMLKQLGLGGGILGAKQTRENVKSSESKNQGQGSTSNYKATIPPKKRSVLTTTKERMPSSVQEESHRNSGSGASTSLLDDTFTRSNLIVNPLLAQIMAVDEGDEELLTELQIPEEGSGDTQSSEKRSTKPLIEEL</sequence>